<protein>
    <submittedName>
        <fullName evidence="2">Uncharacterized protein</fullName>
    </submittedName>
</protein>
<dbReference type="STRING" id="597456.A0A0L7R5J3"/>
<gene>
    <name evidence="2" type="ORF">WH47_00982</name>
</gene>
<evidence type="ECO:0000256" key="1">
    <source>
        <dbReference type="SAM" id="MobiDB-lite"/>
    </source>
</evidence>
<dbReference type="AlphaFoldDB" id="A0A0L7R5J3"/>
<proteinExistence type="predicted"/>
<sequence length="232" mass="27076">MFIYLVFPVATLFLIFGVLHDRNDWLYSSVRRTLTLYRRLINRRTPQRSLLNENLESITSERPVVRTDDRIELENVPAQKTTISNIADHTKEKMSDAILGETRDTMKILNPPRYSFESVLSEEKDRDIDLPVIRTLQLGKTPDNATRISKQEETENIFESLKTTIEKTAVDPSSRLNTRQIYNLLMKESLKENEARQKLIDKKLNESLPIEIKEQVPSSSQNKSEREDKNKR</sequence>
<dbReference type="Proteomes" id="UP000053825">
    <property type="component" value="Unassembled WGS sequence"/>
</dbReference>
<evidence type="ECO:0000313" key="3">
    <source>
        <dbReference type="Proteomes" id="UP000053825"/>
    </source>
</evidence>
<accession>A0A0L7R5J3</accession>
<reference evidence="2 3" key="1">
    <citation type="submission" date="2015-07" db="EMBL/GenBank/DDBJ databases">
        <title>The genome of Habropoda laboriosa.</title>
        <authorList>
            <person name="Pan H."/>
            <person name="Kapheim K."/>
        </authorList>
    </citation>
    <scope>NUCLEOTIDE SEQUENCE [LARGE SCALE GENOMIC DNA]</scope>
    <source>
        <strain evidence="2">0110345459</strain>
    </source>
</reference>
<evidence type="ECO:0000313" key="2">
    <source>
        <dbReference type="EMBL" id="KOC66089.1"/>
    </source>
</evidence>
<dbReference type="OrthoDB" id="7610018at2759"/>
<feature type="compositionally biased region" description="Basic and acidic residues" evidence="1">
    <location>
        <begin position="223"/>
        <end position="232"/>
    </location>
</feature>
<dbReference type="EMBL" id="KQ414652">
    <property type="protein sequence ID" value="KOC66089.1"/>
    <property type="molecule type" value="Genomic_DNA"/>
</dbReference>
<name>A0A0L7R5J3_9HYME</name>
<feature type="region of interest" description="Disordered" evidence="1">
    <location>
        <begin position="203"/>
        <end position="232"/>
    </location>
</feature>
<organism evidence="2 3">
    <name type="scientific">Habropoda laboriosa</name>
    <dbReference type="NCBI Taxonomy" id="597456"/>
    <lineage>
        <taxon>Eukaryota</taxon>
        <taxon>Metazoa</taxon>
        <taxon>Ecdysozoa</taxon>
        <taxon>Arthropoda</taxon>
        <taxon>Hexapoda</taxon>
        <taxon>Insecta</taxon>
        <taxon>Pterygota</taxon>
        <taxon>Neoptera</taxon>
        <taxon>Endopterygota</taxon>
        <taxon>Hymenoptera</taxon>
        <taxon>Apocrita</taxon>
        <taxon>Aculeata</taxon>
        <taxon>Apoidea</taxon>
        <taxon>Anthophila</taxon>
        <taxon>Apidae</taxon>
        <taxon>Habropoda</taxon>
    </lineage>
</organism>
<keyword evidence="3" id="KW-1185">Reference proteome</keyword>